<evidence type="ECO:0000313" key="2">
    <source>
        <dbReference type="EMBL" id="KAJ1080735.1"/>
    </source>
</evidence>
<protein>
    <submittedName>
        <fullName evidence="2">Uncharacterized protein</fullName>
    </submittedName>
</protein>
<evidence type="ECO:0000313" key="3">
    <source>
        <dbReference type="Proteomes" id="UP001066276"/>
    </source>
</evidence>
<dbReference type="AlphaFoldDB" id="A0AAV7KZ94"/>
<dbReference type="Proteomes" id="UP001066276">
    <property type="component" value="Chromosome 12"/>
</dbReference>
<comment type="caution">
    <text evidence="2">The sequence shown here is derived from an EMBL/GenBank/DDBJ whole genome shotgun (WGS) entry which is preliminary data.</text>
</comment>
<feature type="compositionally biased region" description="Polar residues" evidence="1">
    <location>
        <begin position="19"/>
        <end position="34"/>
    </location>
</feature>
<feature type="region of interest" description="Disordered" evidence="1">
    <location>
        <begin position="1"/>
        <end position="64"/>
    </location>
</feature>
<name>A0AAV7KZ94_PLEWA</name>
<proteinExistence type="predicted"/>
<evidence type="ECO:0000256" key="1">
    <source>
        <dbReference type="SAM" id="MobiDB-lite"/>
    </source>
</evidence>
<dbReference type="EMBL" id="JANPWB010000016">
    <property type="protein sequence ID" value="KAJ1080735.1"/>
    <property type="molecule type" value="Genomic_DNA"/>
</dbReference>
<reference evidence="2" key="1">
    <citation type="journal article" date="2022" name="bioRxiv">
        <title>Sequencing and chromosome-scale assembly of the giantPleurodeles waltlgenome.</title>
        <authorList>
            <person name="Brown T."/>
            <person name="Elewa A."/>
            <person name="Iarovenko S."/>
            <person name="Subramanian E."/>
            <person name="Araus A.J."/>
            <person name="Petzold A."/>
            <person name="Susuki M."/>
            <person name="Suzuki K.-i.T."/>
            <person name="Hayashi T."/>
            <person name="Toyoda A."/>
            <person name="Oliveira C."/>
            <person name="Osipova E."/>
            <person name="Leigh N.D."/>
            <person name="Simon A."/>
            <person name="Yun M.H."/>
        </authorList>
    </citation>
    <scope>NUCLEOTIDE SEQUENCE</scope>
    <source>
        <strain evidence="2">20211129_DDA</strain>
        <tissue evidence="2">Liver</tissue>
    </source>
</reference>
<keyword evidence="3" id="KW-1185">Reference proteome</keyword>
<feature type="compositionally biased region" description="Low complexity" evidence="1">
    <location>
        <begin position="52"/>
        <end position="62"/>
    </location>
</feature>
<organism evidence="2 3">
    <name type="scientific">Pleurodeles waltl</name>
    <name type="common">Iberian ribbed newt</name>
    <dbReference type="NCBI Taxonomy" id="8319"/>
    <lineage>
        <taxon>Eukaryota</taxon>
        <taxon>Metazoa</taxon>
        <taxon>Chordata</taxon>
        <taxon>Craniata</taxon>
        <taxon>Vertebrata</taxon>
        <taxon>Euteleostomi</taxon>
        <taxon>Amphibia</taxon>
        <taxon>Batrachia</taxon>
        <taxon>Caudata</taxon>
        <taxon>Salamandroidea</taxon>
        <taxon>Salamandridae</taxon>
        <taxon>Pleurodelinae</taxon>
        <taxon>Pleurodeles</taxon>
    </lineage>
</organism>
<accession>A0AAV7KZ94</accession>
<sequence length="97" mass="10872">MERRPPRTQGGSDEIRNRYNASERGNITLETGPSQRPWRCALRRATESAKHSAGSGPSPSSPIYLPQIRTADTFAPRISGVRLANNRRHPTWLSFSQ</sequence>
<gene>
    <name evidence="2" type="ORF">NDU88_000929</name>
</gene>